<protein>
    <recommendedName>
        <fullName evidence="3">Bacterial transcriptional activator domain-containing protein</fullName>
    </recommendedName>
</protein>
<accession>A0A1V4QF74</accession>
<organism evidence="1 2">
    <name type="scientific">candidate division WOR-3 bacterium 4484_100</name>
    <dbReference type="NCBI Taxonomy" id="1936077"/>
    <lineage>
        <taxon>Bacteria</taxon>
        <taxon>Bacteria division WOR-3</taxon>
    </lineage>
</organism>
<dbReference type="AlphaFoldDB" id="A0A1V4QF74"/>
<comment type="caution">
    <text evidence="1">The sequence shown here is derived from an EMBL/GenBank/DDBJ whole genome shotgun (WGS) entry which is preliminary data.</text>
</comment>
<evidence type="ECO:0000313" key="1">
    <source>
        <dbReference type="EMBL" id="OPX17998.1"/>
    </source>
</evidence>
<evidence type="ECO:0008006" key="3">
    <source>
        <dbReference type="Google" id="ProtNLM"/>
    </source>
</evidence>
<evidence type="ECO:0000313" key="2">
    <source>
        <dbReference type="Proteomes" id="UP000191663"/>
    </source>
</evidence>
<dbReference type="EMBL" id="MUKB01000051">
    <property type="protein sequence ID" value="OPX17998.1"/>
    <property type="molecule type" value="Genomic_DNA"/>
</dbReference>
<dbReference type="Proteomes" id="UP000191663">
    <property type="component" value="Unassembled WGS sequence"/>
</dbReference>
<name>A0A1V4QF74_UNCW3</name>
<sequence>MLLKENHPSISLSQAQQVLRKKGIMLSTMGIYRIWQRYNLGKRPEEDPLSPLGMAVPETECVMKYIKNIMNKKTTPNILKTVADILNNLPTYPSELERQGYYYSAIFAGMMEILLTEWMRLPEETLRLYNILIKRIEGMRIPEVRFSLKVWAAIACVELLYLRKARKFTQECRRMTMINARPHYWEFFGDLMTFWDEYRVAQRFYYKVLVQLKDEEERRNLKTKIVNNHIMAGEYRQAEKILRRSKISSRVQFQDTYYLMLALINFRYARFERMQFYIQKALEIARQHRFRNTIYVVTICLAAMNRALGRKKAAHDILRRNFPLFKKYSVKSEIMIIKCLYNKNFKMKTNYKKLPTLKLLDMLKKTEKTLKARDYNRIFEYAYKKGLTGVLHRYLVFFPAPVRHLLNRNKKTGLPRAILQFPIFNRKIPIFYIKFLGNLVIYRNQKYLRIRLQPKEKAFLIYLSFKMGEPRKSIPVIEVYSNFWPKSKNPSSLLSHLLVKIRKALHLSGHILYITGTRDGQRIVNQGFYIKNDFRDFEITLAQARALARAGEWGYARKKFLEAFQLFRGRPFERMYDNWSEDMRQVVLNSLEHGVQDFIQICAEHRNRKDAMRIKQKFLRIISREDS</sequence>
<proteinExistence type="predicted"/>
<reference evidence="2" key="1">
    <citation type="submission" date="2017-01" db="EMBL/GenBank/DDBJ databases">
        <title>Novel pathways for hydrocarbon cycling and metabolic interdependencies in hydrothermal sediment communities.</title>
        <authorList>
            <person name="Dombrowski N."/>
            <person name="Seitz K."/>
            <person name="Teske A."/>
            <person name="Baker B."/>
        </authorList>
    </citation>
    <scope>NUCLEOTIDE SEQUENCE [LARGE SCALE GENOMIC DNA]</scope>
</reference>
<gene>
    <name evidence="1" type="ORF">BXT86_03475</name>
</gene>